<dbReference type="PANTHER" id="PTHR48420:SF1">
    <property type="entry name" value="NON-HAEM DIOXYGENASE N-TERMINAL DOMAIN-CONTAINING PROTEIN"/>
    <property type="match status" value="1"/>
</dbReference>
<evidence type="ECO:0000313" key="3">
    <source>
        <dbReference type="Proteomes" id="UP000799772"/>
    </source>
</evidence>
<keyword evidence="3" id="KW-1185">Reference proteome</keyword>
<organism evidence="2 3">
    <name type="scientific">Rhizodiscina lignyota</name>
    <dbReference type="NCBI Taxonomy" id="1504668"/>
    <lineage>
        <taxon>Eukaryota</taxon>
        <taxon>Fungi</taxon>
        <taxon>Dikarya</taxon>
        <taxon>Ascomycota</taxon>
        <taxon>Pezizomycotina</taxon>
        <taxon>Dothideomycetes</taxon>
        <taxon>Pleosporomycetidae</taxon>
        <taxon>Aulographales</taxon>
        <taxon>Rhizodiscinaceae</taxon>
        <taxon>Rhizodiscina</taxon>
    </lineage>
</organism>
<dbReference type="SUPFAM" id="SSF51197">
    <property type="entry name" value="Clavaminate synthase-like"/>
    <property type="match status" value="1"/>
</dbReference>
<dbReference type="AlphaFoldDB" id="A0A9P4IC80"/>
<dbReference type="OrthoDB" id="438224at2759"/>
<comment type="caution">
    <text evidence="2">The sequence shown here is derived from an EMBL/GenBank/DDBJ whole genome shotgun (WGS) entry which is preliminary data.</text>
</comment>
<evidence type="ECO:0000256" key="1">
    <source>
        <dbReference type="SAM" id="MobiDB-lite"/>
    </source>
</evidence>
<protein>
    <submittedName>
        <fullName evidence="2">Clavaminate synthase-like protein</fullName>
    </submittedName>
</protein>
<feature type="region of interest" description="Disordered" evidence="1">
    <location>
        <begin position="208"/>
        <end position="228"/>
    </location>
</feature>
<dbReference type="Proteomes" id="UP000799772">
    <property type="component" value="Unassembled WGS sequence"/>
</dbReference>
<proteinExistence type="predicted"/>
<feature type="compositionally biased region" description="Polar residues" evidence="1">
    <location>
        <begin position="208"/>
        <end position="223"/>
    </location>
</feature>
<dbReference type="PANTHER" id="PTHR48420">
    <property type="entry name" value="NON-HAEM DIOXYGENASE N-TERMINAL DOMAIN-CONTAINING PROTEIN"/>
    <property type="match status" value="1"/>
</dbReference>
<name>A0A9P4IC80_9PEZI</name>
<dbReference type="InterPro" id="IPR027443">
    <property type="entry name" value="IPNS-like_sf"/>
</dbReference>
<accession>A0A9P4IC80</accession>
<dbReference type="Gene3D" id="2.60.120.330">
    <property type="entry name" value="B-lactam Antibiotic, Isopenicillin N Synthase, Chain"/>
    <property type="match status" value="1"/>
</dbReference>
<dbReference type="EMBL" id="ML978128">
    <property type="protein sequence ID" value="KAF2097338.1"/>
    <property type="molecule type" value="Genomic_DNA"/>
</dbReference>
<gene>
    <name evidence="2" type="ORF">NA57DRAFT_41811</name>
</gene>
<sequence length="372" mass="40550">MSSAPVTVSLADLKRGSVPISSLVDAFGPSSLGILIVKDLPSRFLSLRESLLQYASYLARLPEAELDLLTSPETHYNVGWSHGKEKLKSGAYDTHKGSFYIGCRLRYASEDVAVSKTSALREQSVADQVQFHDYTAPSLWPAEELLPGFKAVFEELCDLIMEFASTVAKACDSFAMEHVEGYRGGFLEEVVKKSITHKARLLHYFPSESSSVNGSTNATASNGSREDDDDWCATHLDDGCLTALTSALYIDESGPLPPIMTSNGTPELKNLNTLSTPPDPQAGLYIASRTSSIVKVSIPPDCLAFQTGEALELITKGAFKAVPHYVRAPRECKGVARNTLALFMQPNLDVVVDEEKDLTFGEFVKEIAERNT</sequence>
<reference evidence="2" key="1">
    <citation type="journal article" date="2020" name="Stud. Mycol.">
        <title>101 Dothideomycetes genomes: a test case for predicting lifestyles and emergence of pathogens.</title>
        <authorList>
            <person name="Haridas S."/>
            <person name="Albert R."/>
            <person name="Binder M."/>
            <person name="Bloem J."/>
            <person name="Labutti K."/>
            <person name="Salamov A."/>
            <person name="Andreopoulos B."/>
            <person name="Baker S."/>
            <person name="Barry K."/>
            <person name="Bills G."/>
            <person name="Bluhm B."/>
            <person name="Cannon C."/>
            <person name="Castanera R."/>
            <person name="Culley D."/>
            <person name="Daum C."/>
            <person name="Ezra D."/>
            <person name="Gonzalez J."/>
            <person name="Henrissat B."/>
            <person name="Kuo A."/>
            <person name="Liang C."/>
            <person name="Lipzen A."/>
            <person name="Lutzoni F."/>
            <person name="Magnuson J."/>
            <person name="Mondo S."/>
            <person name="Nolan M."/>
            <person name="Ohm R."/>
            <person name="Pangilinan J."/>
            <person name="Park H.-J."/>
            <person name="Ramirez L."/>
            <person name="Alfaro M."/>
            <person name="Sun H."/>
            <person name="Tritt A."/>
            <person name="Yoshinaga Y."/>
            <person name="Zwiers L.-H."/>
            <person name="Turgeon B."/>
            <person name="Goodwin S."/>
            <person name="Spatafora J."/>
            <person name="Crous P."/>
            <person name="Grigoriev I."/>
        </authorList>
    </citation>
    <scope>NUCLEOTIDE SEQUENCE</scope>
    <source>
        <strain evidence="2">CBS 133067</strain>
    </source>
</reference>
<evidence type="ECO:0000313" key="2">
    <source>
        <dbReference type="EMBL" id="KAF2097338.1"/>
    </source>
</evidence>